<dbReference type="OrthoDB" id="5851725at2759"/>
<dbReference type="PANTHER" id="PTHR46671:SF7">
    <property type="entry name" value="CORE-2_I-BRANCHING ENZYME"/>
    <property type="match status" value="1"/>
</dbReference>
<gene>
    <name evidence="1" type="ORF">CGOC_LOCUS8804</name>
</gene>
<dbReference type="EMBL" id="UYRV01104990">
    <property type="protein sequence ID" value="VDN20401.1"/>
    <property type="molecule type" value="Genomic_DNA"/>
</dbReference>
<protein>
    <submittedName>
        <fullName evidence="1">Uncharacterized protein</fullName>
    </submittedName>
</protein>
<dbReference type="Proteomes" id="UP000271889">
    <property type="component" value="Unassembled WGS sequence"/>
</dbReference>
<name>A0A3P7MQJ3_CYLGO</name>
<organism evidence="1 2">
    <name type="scientific">Cylicostephanus goldi</name>
    <name type="common">Nematode worm</name>
    <dbReference type="NCBI Taxonomy" id="71465"/>
    <lineage>
        <taxon>Eukaryota</taxon>
        <taxon>Metazoa</taxon>
        <taxon>Ecdysozoa</taxon>
        <taxon>Nematoda</taxon>
        <taxon>Chromadorea</taxon>
        <taxon>Rhabditida</taxon>
        <taxon>Rhabditina</taxon>
        <taxon>Rhabditomorpha</taxon>
        <taxon>Strongyloidea</taxon>
        <taxon>Strongylidae</taxon>
        <taxon>Cylicostephanus</taxon>
    </lineage>
</organism>
<proteinExistence type="predicted"/>
<dbReference type="PANTHER" id="PTHR46671">
    <property type="entry name" value="PROTEIN CBG11221"/>
    <property type="match status" value="1"/>
</dbReference>
<sequence>MSSTINGILAQREKDNQPYPAFDYAIVDCTHELIFNRTYLNQIDHSLDLQFYGSLENVRYHTNSSNPNPNYELRCPG</sequence>
<dbReference type="AlphaFoldDB" id="A0A3P7MQJ3"/>
<reference evidence="1 2" key="1">
    <citation type="submission" date="2018-11" db="EMBL/GenBank/DDBJ databases">
        <authorList>
            <consortium name="Pathogen Informatics"/>
        </authorList>
    </citation>
    <scope>NUCLEOTIDE SEQUENCE [LARGE SCALE GENOMIC DNA]</scope>
</reference>
<evidence type="ECO:0000313" key="2">
    <source>
        <dbReference type="Proteomes" id="UP000271889"/>
    </source>
</evidence>
<accession>A0A3P7MQJ3</accession>
<keyword evidence="2" id="KW-1185">Reference proteome</keyword>
<evidence type="ECO:0000313" key="1">
    <source>
        <dbReference type="EMBL" id="VDN20401.1"/>
    </source>
</evidence>